<protein>
    <submittedName>
        <fullName evidence="1">NLR family CARD domain-containing 3</fullName>
    </submittedName>
</protein>
<dbReference type="InterPro" id="IPR032675">
    <property type="entry name" value="LRR_dom_sf"/>
</dbReference>
<dbReference type="InterPro" id="IPR003591">
    <property type="entry name" value="Leu-rich_rpt_typical-subtyp"/>
</dbReference>
<dbReference type="PANTHER" id="PTHR24113">
    <property type="entry name" value="RAN GTPASE-ACTIVATING PROTEIN 1"/>
    <property type="match status" value="1"/>
</dbReference>
<gene>
    <name evidence="1" type="ORF">PACLA_8A085617</name>
</gene>
<dbReference type="SMART" id="SM00368">
    <property type="entry name" value="LRR_RI"/>
    <property type="match status" value="11"/>
</dbReference>
<evidence type="ECO:0000313" key="1">
    <source>
        <dbReference type="EMBL" id="CAB3992396.1"/>
    </source>
</evidence>
<dbReference type="GO" id="GO:0006913">
    <property type="term" value="P:nucleocytoplasmic transport"/>
    <property type="evidence" value="ECO:0007669"/>
    <property type="project" value="TreeGrafter"/>
</dbReference>
<organism evidence="1 2">
    <name type="scientific">Paramuricea clavata</name>
    <name type="common">Red gorgonian</name>
    <name type="synonym">Violescent sea-whip</name>
    <dbReference type="NCBI Taxonomy" id="317549"/>
    <lineage>
        <taxon>Eukaryota</taxon>
        <taxon>Metazoa</taxon>
        <taxon>Cnidaria</taxon>
        <taxon>Anthozoa</taxon>
        <taxon>Octocorallia</taxon>
        <taxon>Malacalcyonacea</taxon>
        <taxon>Plexauridae</taxon>
        <taxon>Paramuricea</taxon>
    </lineage>
</organism>
<dbReference type="Proteomes" id="UP001152795">
    <property type="component" value="Unassembled WGS sequence"/>
</dbReference>
<dbReference type="GO" id="GO:0005096">
    <property type="term" value="F:GTPase activator activity"/>
    <property type="evidence" value="ECO:0007669"/>
    <property type="project" value="InterPro"/>
</dbReference>
<dbReference type="InterPro" id="IPR001611">
    <property type="entry name" value="Leu-rich_rpt"/>
</dbReference>
<dbReference type="InterPro" id="IPR027038">
    <property type="entry name" value="RanGap"/>
</dbReference>
<dbReference type="SMART" id="SM00369">
    <property type="entry name" value="LRR_TYP"/>
    <property type="match status" value="5"/>
</dbReference>
<dbReference type="OrthoDB" id="446944at2759"/>
<dbReference type="EMBL" id="CACRXK020002042">
    <property type="protein sequence ID" value="CAB3992396.1"/>
    <property type="molecule type" value="Genomic_DNA"/>
</dbReference>
<dbReference type="GO" id="GO:0005634">
    <property type="term" value="C:nucleus"/>
    <property type="evidence" value="ECO:0007669"/>
    <property type="project" value="TreeGrafter"/>
</dbReference>
<dbReference type="GO" id="GO:0005829">
    <property type="term" value="C:cytosol"/>
    <property type="evidence" value="ECO:0007669"/>
    <property type="project" value="TreeGrafter"/>
</dbReference>
<dbReference type="PANTHER" id="PTHR24113:SF15">
    <property type="entry name" value="NACHT DOMAIN-CONTAINING PROTEIN"/>
    <property type="match status" value="1"/>
</dbReference>
<comment type="caution">
    <text evidence="1">The sequence shown here is derived from an EMBL/GenBank/DDBJ whole genome shotgun (WGS) entry which is preliminary data.</text>
</comment>
<dbReference type="GO" id="GO:0048471">
    <property type="term" value="C:perinuclear region of cytoplasm"/>
    <property type="evidence" value="ECO:0007669"/>
    <property type="project" value="TreeGrafter"/>
</dbReference>
<proteinExistence type="predicted"/>
<name>A0A7D9HX10_PARCT</name>
<evidence type="ECO:0000313" key="2">
    <source>
        <dbReference type="Proteomes" id="UP001152795"/>
    </source>
</evidence>
<reference evidence="1" key="1">
    <citation type="submission" date="2020-04" db="EMBL/GenBank/DDBJ databases">
        <authorList>
            <person name="Alioto T."/>
            <person name="Alioto T."/>
            <person name="Gomez Garrido J."/>
        </authorList>
    </citation>
    <scope>NUCLEOTIDE SEQUENCE</scope>
    <source>
        <strain evidence="1">A484AB</strain>
    </source>
</reference>
<dbReference type="Gene3D" id="3.80.10.10">
    <property type="entry name" value="Ribonuclease Inhibitor"/>
    <property type="match status" value="6"/>
</dbReference>
<dbReference type="SUPFAM" id="SSF52047">
    <property type="entry name" value="RNI-like"/>
    <property type="match status" value="4"/>
</dbReference>
<dbReference type="PROSITE" id="PS51450">
    <property type="entry name" value="LRR"/>
    <property type="match status" value="1"/>
</dbReference>
<dbReference type="GO" id="GO:0031267">
    <property type="term" value="F:small GTPase binding"/>
    <property type="evidence" value="ECO:0007669"/>
    <property type="project" value="TreeGrafter"/>
</dbReference>
<keyword evidence="2" id="KW-1185">Reference proteome</keyword>
<sequence length="1703" mass="188458">MANFHLSSRKRRGPQPSNLSVRLFLLDPDKKITKVTRETCSKGGIEHLMQKGCGPPQPEHCVSDDKVEFLFELTNEQFKQKLVEIYPKLENACFVFMKADKNNKLEELNRGMCCFRCYTPENVYHSERGQGRLYIQKIAESEISQCTHGVSLVKRLCVVPGHSQQRFVPIQPKLLPAVCPITGIESRPLLVTPGAMPALDLSSTPTVLSSGNILPQSQLLSSAIFPQTESTPPVYSTVNVATQSLLSSAAISQTTSSQPVNVLLNSSVNIVPQDRYQQTLPAIVTHTTSSQPVQSSGNMVTQNQLQPPSNMFSQSVSRSAAQIPVNMVLPNLLPTSTSFVPGHISTSLFDNYVNMVTQNQLPAPVTAVSWTAPRPAAQNFVNTLAQNQVPTIVSATAHTPTINQLPTSTSFAFGNALTSPFQDRLNMMTRNQLHTSTIDSGSMARQGQFSRSIGVSDTNFEQLAFRTPAPVTASEQDIGQLGATFEDRRAPPMTGTDGNVDMSMLLQESVTGFQMTNVVSGLHDPSTASNSRMTSLSNPPDFPASSNRWIQSPGLVTLVDAIDTVQRGDWIPTNANISNDQGNLDLQVPVESLIDSFLENVKSTGKLEISSFILDNRVLMEKLNASTINIHTVEIESTCKLHQAIKQFSLPSCLTVLRINDNNLNYKDVFALLASLRSVNGLDELDLSRTKFQEISFSSFVSVLISCTSLRKLCLVDNGLTKEDMNCLNDAFESLKNLINLNLSKNNLTETQANDILQKVEGKSIVSLNLSQNALQGNEIIVGICQLQSLQELNLSSNHIRFFPLPDLEKQRDHLPINTTIISLSSNHMTDKDICRFVSLVRSDLLKLNLDFNHVGSSIWSLCSLRVKHLKVLSLENTDIRGPAVQGLAFLLSLVGELEELNLSSNNLVLADFQELQPPLSNLTQLKRLNLSNNPYGISVILLKIMLSLKYLEELRLSNVHLNGDDLNEICDSLASLKVLKHLDLSMNTIGPDGTRALANILKEFPLLEGLNMSKSCIKEDEISVLCKGLVSSNRLKYLNLSGNRLAIEVIRDPVFLPPMLEELIFSRVIHGGKLFSNISLLQHLRKLHLSEINLRPCDVEELTAMLSSFPLLEELVLAKTACTDCEKIFSAIKSLKNIKKIDLTGIKISDGNAFAEMLSSLLSLEELVLTDISFAYTECNIILSAIKSLKKLKTIDLTGIKIADENAIAEMLSSLLSLEELVLANRRCVYRNDEIFSKIKLLKNLRKLDLDCIRPWDIEACFDMLSSLSFLEDIVFPHVDLVHADDITGCFSALKSFRYLRNLNLRVTYSMAEYFARVVPSLQLLEKLVLVNVDNGDIDNESEKQLFGAIGKLTYLKELKLMWCTQATADSLAEVLLSLQLLEKLVFSNDGSGEDDDTMDDLSGKQLFAAVGKLKYLKEFELHGYKIVQADADSLAEVLPSLQLLEKLVLRYVDCADIDDESEKQLFTAVGKLTYLKELDFLLYMITQAGVDSLAEVLPSLQLLEKLVLNNDYGDVMDDLSGKQLFDAVGKLTYLKKLKLGDFMITQADADTLDEVLPSLQLLEKLVFSRVGFESAKELFATIGKLTYLKELKLDYCTITQADADSLAEVLLSLQLLEKLSLVCNDFTNIKDHQLFSAVGSLSYLTGLCLCHTKITNAGAEILIDVLPSLRNLTYIKLNGICEPLKSRLMAAVLQVPGLEVR</sequence>
<accession>A0A7D9HX10</accession>